<keyword evidence="8" id="KW-0288">FMN</keyword>
<feature type="binding site" evidence="8">
    <location>
        <position position="203"/>
    </location>
    <ligand>
        <name>glyoxylate</name>
        <dbReference type="ChEBI" id="CHEBI:36655"/>
    </ligand>
</feature>
<evidence type="ECO:0000256" key="3">
    <source>
        <dbReference type="ARBA" id="ARBA00023002"/>
    </source>
</evidence>
<accession>A0A224YEE9</accession>
<evidence type="ECO:0000256" key="8">
    <source>
        <dbReference type="PIRSR" id="PIRSR000138-2"/>
    </source>
</evidence>
<dbReference type="InterPro" id="IPR012133">
    <property type="entry name" value="Alpha-hydoxy_acid_DH_FMN"/>
</dbReference>
<feature type="binding site" evidence="8">
    <location>
        <position position="77"/>
    </location>
    <ligand>
        <name>FMN</name>
        <dbReference type="ChEBI" id="CHEBI:58210"/>
    </ligand>
</feature>
<dbReference type="InterPro" id="IPR008259">
    <property type="entry name" value="FMN_hydac_DH_AS"/>
</dbReference>
<dbReference type="PANTHER" id="PTHR10578:SF146">
    <property type="entry name" value="OXIDASE, PUTATIVE-RELATED"/>
    <property type="match status" value="1"/>
</dbReference>
<feature type="active site" description="Proton acceptor" evidence="7">
    <location>
        <position position="203"/>
    </location>
</feature>
<feature type="binding site" evidence="8">
    <location>
        <position position="206"/>
    </location>
    <ligand>
        <name>glyoxylate</name>
        <dbReference type="ChEBI" id="CHEBI:36655"/>
    </ligand>
</feature>
<evidence type="ECO:0000313" key="10">
    <source>
        <dbReference type="EMBL" id="MAA12344.1"/>
    </source>
</evidence>
<evidence type="ECO:0000259" key="9">
    <source>
        <dbReference type="PROSITE" id="PS51349"/>
    </source>
</evidence>
<dbReference type="PANTHER" id="PTHR10578">
    <property type="entry name" value="S -2-HYDROXY-ACID OXIDASE-RELATED"/>
    <property type="match status" value="1"/>
</dbReference>
<name>A0A224YEE9_9ACAR</name>
<dbReference type="FunFam" id="3.20.20.70:FF:000056">
    <property type="entry name" value="hydroxyacid oxidase 2"/>
    <property type="match status" value="1"/>
</dbReference>
<evidence type="ECO:0000256" key="5">
    <source>
        <dbReference type="ARBA" id="ARBA00029325"/>
    </source>
</evidence>
<dbReference type="PIRSF" id="PIRSF000138">
    <property type="entry name" value="Al-hdrx_acd_dh"/>
    <property type="match status" value="1"/>
</dbReference>
<evidence type="ECO:0000256" key="7">
    <source>
        <dbReference type="PIRSR" id="PIRSR000138-1"/>
    </source>
</evidence>
<comment type="similarity">
    <text evidence="4">Belongs to the FMN-dependent alpha-hydroxy acid dehydrogenase family.</text>
</comment>
<dbReference type="SUPFAM" id="SSF51395">
    <property type="entry name" value="FMN-linked oxidoreductases"/>
    <property type="match status" value="1"/>
</dbReference>
<dbReference type="CDD" id="cd02809">
    <property type="entry name" value="alpha_hydroxyacid_oxid_FMN"/>
    <property type="match status" value="1"/>
</dbReference>
<feature type="binding site" evidence="8">
    <location>
        <begin position="257"/>
        <end position="258"/>
    </location>
    <ligand>
        <name>FMN</name>
        <dbReference type="ChEBI" id="CHEBI:58210"/>
    </ligand>
</feature>
<dbReference type="AlphaFoldDB" id="A0A224YEE9"/>
<sequence>MRDVSIIDTECTLLGQRLSMPVGISPTALQKMAHPDGESATARAAANAGTVMVLSALSTTSMEDVASGAPGGVRWLQMEVVKDRSVTIDFLSRAERLGYGAIVLTVDMPVFGLRVATVKSRMTYPENLCLANFEGTNYSHIKDLKETCLEQLRQSFDRSLTWDALTWIKSVTKLPVVVKGILTAEDAREAVNHGASAILVSNHGGRQLDGVPATIEVLATVVRAVRGRCEVYMDGGVRRGTDVVKALALGARAVFIGRPVIWGLAYDGENGVKKVLDIFKTELERALALMGCASLSDIKPGMVVHHESLKNRLNVELASVQERPSSENHLSNS</sequence>
<protein>
    <recommendedName>
        <fullName evidence="2">(S)-2-hydroxy-acid oxidase</fullName>
        <ecNumber evidence="2">1.1.3.15</ecNumber>
    </recommendedName>
</protein>
<feature type="binding site" evidence="8">
    <location>
        <position position="179"/>
    </location>
    <ligand>
        <name>FMN</name>
        <dbReference type="ChEBI" id="CHEBI:58210"/>
    </ligand>
</feature>
<keyword evidence="8" id="KW-0285">Flavoprotein</keyword>
<dbReference type="GO" id="GO:0005777">
    <property type="term" value="C:peroxisome"/>
    <property type="evidence" value="ECO:0007669"/>
    <property type="project" value="UniProtKB-ARBA"/>
</dbReference>
<comment type="catalytic activity">
    <reaction evidence="5">
        <text>a (2S)-2-hydroxycarboxylate + O2 = a 2-oxocarboxylate + H2O2</text>
        <dbReference type="Rhea" id="RHEA:16789"/>
        <dbReference type="ChEBI" id="CHEBI:15379"/>
        <dbReference type="ChEBI" id="CHEBI:16240"/>
        <dbReference type="ChEBI" id="CHEBI:35179"/>
        <dbReference type="ChEBI" id="CHEBI:58123"/>
        <dbReference type="EC" id="1.1.3.15"/>
    </reaction>
    <physiologicalReaction direction="left-to-right" evidence="5">
        <dbReference type="Rhea" id="RHEA:16790"/>
    </physiologicalReaction>
</comment>
<evidence type="ECO:0000256" key="4">
    <source>
        <dbReference type="ARBA" id="ARBA00024042"/>
    </source>
</evidence>
<evidence type="ECO:0000256" key="1">
    <source>
        <dbReference type="ARBA" id="ARBA00001917"/>
    </source>
</evidence>
<feature type="binding site" evidence="8">
    <location>
        <position position="114"/>
    </location>
    <ligand>
        <name>glyoxylate</name>
        <dbReference type="ChEBI" id="CHEBI:36655"/>
    </ligand>
</feature>
<dbReference type="Pfam" id="PF01070">
    <property type="entry name" value="FMN_dh"/>
    <property type="match status" value="1"/>
</dbReference>
<dbReference type="PROSITE" id="PS51349">
    <property type="entry name" value="FMN_HYDROXY_ACID_DH_2"/>
    <property type="match status" value="1"/>
</dbReference>
<dbReference type="InterPro" id="IPR013785">
    <property type="entry name" value="Aldolase_TIM"/>
</dbReference>
<feature type="binding site" evidence="8">
    <location>
        <position position="105"/>
    </location>
    <ligand>
        <name>FMN</name>
        <dbReference type="ChEBI" id="CHEBI:58210"/>
    </ligand>
</feature>
<comment type="cofactor">
    <cofactor evidence="1">
        <name>FMN</name>
        <dbReference type="ChEBI" id="CHEBI:58210"/>
    </cofactor>
</comment>
<dbReference type="InterPro" id="IPR037396">
    <property type="entry name" value="FMN_HAD"/>
</dbReference>
<comment type="catalytic activity">
    <reaction evidence="6">
        <text>2-hydroxyoctanoate + O2 = 2-oxooctanoate + H2O2</text>
        <dbReference type="Rhea" id="RHEA:67940"/>
        <dbReference type="ChEBI" id="CHEBI:15379"/>
        <dbReference type="ChEBI" id="CHEBI:16240"/>
        <dbReference type="ChEBI" id="CHEBI:133514"/>
        <dbReference type="ChEBI" id="CHEBI:176689"/>
    </reaction>
    <physiologicalReaction direction="left-to-right" evidence="6">
        <dbReference type="Rhea" id="RHEA:67941"/>
    </physiologicalReaction>
</comment>
<proteinExistence type="inferred from homology"/>
<dbReference type="PROSITE" id="PS00557">
    <property type="entry name" value="FMN_HYDROXY_ACID_DH_1"/>
    <property type="match status" value="1"/>
</dbReference>
<feature type="domain" description="FMN hydroxy acid dehydrogenase" evidence="9">
    <location>
        <begin position="1"/>
        <end position="308"/>
    </location>
</feature>
<dbReference type="Gene3D" id="3.20.20.70">
    <property type="entry name" value="Aldolase class I"/>
    <property type="match status" value="1"/>
</dbReference>
<dbReference type="EMBL" id="GFPF01001198">
    <property type="protein sequence ID" value="MAA12344.1"/>
    <property type="molecule type" value="Transcribed_RNA"/>
</dbReference>
<feature type="binding site" evidence="8">
    <location>
        <position position="55"/>
    </location>
    <ligand>
        <name>FMN</name>
        <dbReference type="ChEBI" id="CHEBI:58210"/>
    </ligand>
</feature>
<feature type="binding site" evidence="8">
    <location>
        <begin position="26"/>
        <end position="28"/>
    </location>
    <ligand>
        <name>FMN</name>
        <dbReference type="ChEBI" id="CHEBI:58210"/>
    </ligand>
</feature>
<dbReference type="InterPro" id="IPR000262">
    <property type="entry name" value="FMN-dep_DH"/>
</dbReference>
<reference evidence="10" key="1">
    <citation type="journal article" date="2017" name="Parasit. Vectors">
        <title>Sialotranscriptomics of Rhipicephalus zambeziensis reveals intricate expression profiles of secretory proteins and suggests tight temporal transcriptional regulation during blood-feeding.</title>
        <authorList>
            <person name="de Castro M.H."/>
            <person name="de Klerk D."/>
            <person name="Pienaar R."/>
            <person name="Rees D.J.G."/>
            <person name="Mans B.J."/>
        </authorList>
    </citation>
    <scope>NUCLEOTIDE SEQUENCE</scope>
    <source>
        <tissue evidence="10">Salivary glands</tissue>
    </source>
</reference>
<evidence type="ECO:0000256" key="2">
    <source>
        <dbReference type="ARBA" id="ARBA00013087"/>
    </source>
</evidence>
<dbReference type="EC" id="1.1.3.15" evidence="2"/>
<dbReference type="GO" id="GO:0010181">
    <property type="term" value="F:FMN binding"/>
    <property type="evidence" value="ECO:0007669"/>
    <property type="project" value="InterPro"/>
</dbReference>
<dbReference type="GO" id="GO:0003973">
    <property type="term" value="F:(S)-2-hydroxy-acid oxidase activity"/>
    <property type="evidence" value="ECO:0007669"/>
    <property type="project" value="UniProtKB-EC"/>
</dbReference>
<keyword evidence="3" id="KW-0560">Oxidoreductase</keyword>
<organism evidence="10">
    <name type="scientific">Rhipicephalus zambeziensis</name>
    <dbReference type="NCBI Taxonomy" id="60191"/>
    <lineage>
        <taxon>Eukaryota</taxon>
        <taxon>Metazoa</taxon>
        <taxon>Ecdysozoa</taxon>
        <taxon>Arthropoda</taxon>
        <taxon>Chelicerata</taxon>
        <taxon>Arachnida</taxon>
        <taxon>Acari</taxon>
        <taxon>Parasitiformes</taxon>
        <taxon>Ixodida</taxon>
        <taxon>Ixodoidea</taxon>
        <taxon>Ixodidae</taxon>
        <taxon>Rhipicephalinae</taxon>
        <taxon>Rhipicephalus</taxon>
        <taxon>Rhipicephalus</taxon>
    </lineage>
</organism>
<evidence type="ECO:0000256" key="6">
    <source>
        <dbReference type="ARBA" id="ARBA00029327"/>
    </source>
</evidence>
<feature type="binding site" evidence="8">
    <location>
        <position position="201"/>
    </location>
    <ligand>
        <name>FMN</name>
        <dbReference type="ChEBI" id="CHEBI:58210"/>
    </ligand>
</feature>
<feature type="binding site" evidence="8">
    <location>
        <begin position="234"/>
        <end position="238"/>
    </location>
    <ligand>
        <name>FMN</name>
        <dbReference type="ChEBI" id="CHEBI:58210"/>
    </ligand>
</feature>